<proteinExistence type="predicted"/>
<gene>
    <name evidence="1" type="ORF">ZHD862_LOCUS24433</name>
</gene>
<evidence type="ECO:0000313" key="2">
    <source>
        <dbReference type="Proteomes" id="UP000663864"/>
    </source>
</evidence>
<organism evidence="1 2">
    <name type="scientific">Rotaria sordida</name>
    <dbReference type="NCBI Taxonomy" id="392033"/>
    <lineage>
        <taxon>Eukaryota</taxon>
        <taxon>Metazoa</taxon>
        <taxon>Spiralia</taxon>
        <taxon>Gnathifera</taxon>
        <taxon>Rotifera</taxon>
        <taxon>Eurotatoria</taxon>
        <taxon>Bdelloidea</taxon>
        <taxon>Philodinida</taxon>
        <taxon>Philodinidae</taxon>
        <taxon>Rotaria</taxon>
    </lineage>
</organism>
<evidence type="ECO:0008006" key="3">
    <source>
        <dbReference type="Google" id="ProtNLM"/>
    </source>
</evidence>
<dbReference type="AlphaFoldDB" id="A0A814YQQ2"/>
<dbReference type="InterPro" id="IPR037059">
    <property type="entry name" value="RHD_DNA_bind_dom_sf"/>
</dbReference>
<dbReference type="Proteomes" id="UP000663864">
    <property type="component" value="Unassembled WGS sequence"/>
</dbReference>
<dbReference type="GO" id="GO:0003700">
    <property type="term" value="F:DNA-binding transcription factor activity"/>
    <property type="evidence" value="ECO:0007669"/>
    <property type="project" value="InterPro"/>
</dbReference>
<evidence type="ECO:0000313" key="1">
    <source>
        <dbReference type="EMBL" id="CAF1232273.1"/>
    </source>
</evidence>
<dbReference type="GO" id="GO:0003677">
    <property type="term" value="F:DNA binding"/>
    <property type="evidence" value="ECO:0007669"/>
    <property type="project" value="InterPro"/>
</dbReference>
<protein>
    <recommendedName>
        <fullName evidence="3">RHD domain-containing protein</fullName>
    </recommendedName>
</protein>
<comment type="caution">
    <text evidence="1">The sequence shown here is derived from an EMBL/GenBank/DDBJ whole genome shotgun (WGS) entry which is preliminary data.</text>
</comment>
<sequence>MAQLTLPLRIIAQPKPSYRERYTCEIDRRRNLSQRFIRAETNPDNLDYPTIEIPKQWDSHKLYIRVTLVTVCSEQVPVTYIHPYPIDTSELNVIKDVERNALYFPTSEEELKSGRKRFSNCINVIKDVERNALYFPTSEEELKSGRKSFRIMRRKLAQYELRNYGKLCPLDTDEKDISYATNLHNARRIIDTYQLEKSQLLFSIAELVSDDLSFDIYHETSVYSIIMTANTLTHINNDESFVRCVPTKGHWNGGDDILMIIPKLDKRKACQIYFECPSSNKKDLIHFEFVDMKTIAFTTPPCPIQANGNQSIEIPIVIHQNDNEIARVNFLYQSYNQCSNCDIDAMLFDYFESSNSDEQSSSLDLCFNDADISLYAHDLLYCDLLI</sequence>
<name>A0A814YQQ2_9BILA</name>
<reference evidence="1" key="1">
    <citation type="submission" date="2021-02" db="EMBL/GenBank/DDBJ databases">
        <authorList>
            <person name="Nowell W R."/>
        </authorList>
    </citation>
    <scope>NUCLEOTIDE SEQUENCE</scope>
</reference>
<dbReference type="EMBL" id="CAJNOT010001661">
    <property type="protein sequence ID" value="CAF1232273.1"/>
    <property type="molecule type" value="Genomic_DNA"/>
</dbReference>
<accession>A0A814YQQ2</accession>
<dbReference type="Gene3D" id="2.60.40.340">
    <property type="entry name" value="Rel homology domain (RHD), DNA-binding domain"/>
    <property type="match status" value="1"/>
</dbReference>